<protein>
    <submittedName>
        <fullName evidence="2">Uncharacterized protein</fullName>
    </submittedName>
</protein>
<evidence type="ECO:0000313" key="3">
    <source>
        <dbReference type="Proteomes" id="UP001283361"/>
    </source>
</evidence>
<feature type="compositionally biased region" description="Polar residues" evidence="1">
    <location>
        <begin position="18"/>
        <end position="33"/>
    </location>
</feature>
<comment type="caution">
    <text evidence="2">The sequence shown here is derived from an EMBL/GenBank/DDBJ whole genome shotgun (WGS) entry which is preliminary data.</text>
</comment>
<dbReference type="EMBL" id="JAWDGP010000188">
    <property type="protein sequence ID" value="KAK3803102.1"/>
    <property type="molecule type" value="Genomic_DNA"/>
</dbReference>
<proteinExistence type="predicted"/>
<evidence type="ECO:0000256" key="1">
    <source>
        <dbReference type="SAM" id="MobiDB-lite"/>
    </source>
</evidence>
<dbReference type="AlphaFoldDB" id="A0AAE1EDN5"/>
<feature type="region of interest" description="Disordered" evidence="1">
    <location>
        <begin position="1"/>
        <end position="33"/>
    </location>
</feature>
<evidence type="ECO:0000313" key="2">
    <source>
        <dbReference type="EMBL" id="KAK3803102.1"/>
    </source>
</evidence>
<gene>
    <name evidence="2" type="ORF">RRG08_028023</name>
</gene>
<reference evidence="2" key="1">
    <citation type="journal article" date="2023" name="G3 (Bethesda)">
        <title>A reference genome for the long-term kleptoplast-retaining sea slug Elysia crispata morphotype clarki.</title>
        <authorList>
            <person name="Eastman K.E."/>
            <person name="Pendleton A.L."/>
            <person name="Shaikh M.A."/>
            <person name="Suttiyut T."/>
            <person name="Ogas R."/>
            <person name="Tomko P."/>
            <person name="Gavelis G."/>
            <person name="Widhalm J.R."/>
            <person name="Wisecaver J.H."/>
        </authorList>
    </citation>
    <scope>NUCLEOTIDE SEQUENCE</scope>
    <source>
        <strain evidence="2">ECLA1</strain>
    </source>
</reference>
<sequence length="105" mass="12015">MGVLKPQTPPSIDDSVETRTGLSNEKRPQSFSSSIKRDLRIKLLTPFRMNNQDVWILFGMGSRDNNQYRPPHSTKHDQGLALQCPVQGLNLAHLWAIRSWFGERV</sequence>
<keyword evidence="3" id="KW-1185">Reference proteome</keyword>
<organism evidence="2 3">
    <name type="scientific">Elysia crispata</name>
    <name type="common">lettuce slug</name>
    <dbReference type="NCBI Taxonomy" id="231223"/>
    <lineage>
        <taxon>Eukaryota</taxon>
        <taxon>Metazoa</taxon>
        <taxon>Spiralia</taxon>
        <taxon>Lophotrochozoa</taxon>
        <taxon>Mollusca</taxon>
        <taxon>Gastropoda</taxon>
        <taxon>Heterobranchia</taxon>
        <taxon>Euthyneura</taxon>
        <taxon>Panpulmonata</taxon>
        <taxon>Sacoglossa</taxon>
        <taxon>Placobranchoidea</taxon>
        <taxon>Plakobranchidae</taxon>
        <taxon>Elysia</taxon>
    </lineage>
</organism>
<accession>A0AAE1EDN5</accession>
<name>A0AAE1EDN5_9GAST</name>
<dbReference type="Proteomes" id="UP001283361">
    <property type="component" value="Unassembled WGS sequence"/>
</dbReference>